<evidence type="ECO:0000313" key="3">
    <source>
        <dbReference type="Proteomes" id="UP000218334"/>
    </source>
</evidence>
<proteinExistence type="predicted"/>
<keyword evidence="1" id="KW-0472">Membrane</keyword>
<keyword evidence="3" id="KW-1185">Reference proteome</keyword>
<dbReference type="EMBL" id="KZ293446">
    <property type="protein sequence ID" value="PBK65304.1"/>
    <property type="molecule type" value="Genomic_DNA"/>
</dbReference>
<name>A0A2H3B8V6_9AGAR</name>
<dbReference type="AlphaFoldDB" id="A0A2H3B8V6"/>
<keyword evidence="1" id="KW-1133">Transmembrane helix</keyword>
<organism evidence="2 3">
    <name type="scientific">Armillaria solidipes</name>
    <dbReference type="NCBI Taxonomy" id="1076256"/>
    <lineage>
        <taxon>Eukaryota</taxon>
        <taxon>Fungi</taxon>
        <taxon>Dikarya</taxon>
        <taxon>Basidiomycota</taxon>
        <taxon>Agaricomycotina</taxon>
        <taxon>Agaricomycetes</taxon>
        <taxon>Agaricomycetidae</taxon>
        <taxon>Agaricales</taxon>
        <taxon>Marasmiineae</taxon>
        <taxon>Physalacriaceae</taxon>
        <taxon>Armillaria</taxon>
    </lineage>
</organism>
<evidence type="ECO:0000313" key="2">
    <source>
        <dbReference type="EMBL" id="PBK65304.1"/>
    </source>
</evidence>
<dbReference type="Proteomes" id="UP000218334">
    <property type="component" value="Unassembled WGS sequence"/>
</dbReference>
<gene>
    <name evidence="2" type="ORF">ARMSODRAFT_1022421</name>
</gene>
<protein>
    <submittedName>
        <fullName evidence="2">Uncharacterized protein</fullName>
    </submittedName>
</protein>
<sequence length="83" mass="9288">MALSTTIICTALILYPMPTTEAPSRPKTNLYTYHRVIAILIESSTHYAFSLILFLVYLVRDDLTAPYPQDFHLSTTAPTLIVG</sequence>
<evidence type="ECO:0000256" key="1">
    <source>
        <dbReference type="SAM" id="Phobius"/>
    </source>
</evidence>
<feature type="transmembrane region" description="Helical" evidence="1">
    <location>
        <begin position="36"/>
        <end position="59"/>
    </location>
</feature>
<keyword evidence="1" id="KW-0812">Transmembrane</keyword>
<accession>A0A2H3B8V6</accession>
<reference evidence="3" key="1">
    <citation type="journal article" date="2017" name="Nat. Ecol. Evol.">
        <title>Genome expansion and lineage-specific genetic innovations in the forest pathogenic fungi Armillaria.</title>
        <authorList>
            <person name="Sipos G."/>
            <person name="Prasanna A.N."/>
            <person name="Walter M.C."/>
            <person name="O'Connor E."/>
            <person name="Balint B."/>
            <person name="Krizsan K."/>
            <person name="Kiss B."/>
            <person name="Hess J."/>
            <person name="Varga T."/>
            <person name="Slot J."/>
            <person name="Riley R."/>
            <person name="Boka B."/>
            <person name="Rigling D."/>
            <person name="Barry K."/>
            <person name="Lee J."/>
            <person name="Mihaltcheva S."/>
            <person name="LaButti K."/>
            <person name="Lipzen A."/>
            <person name="Waldron R."/>
            <person name="Moloney N.M."/>
            <person name="Sperisen C."/>
            <person name="Kredics L."/>
            <person name="Vagvoelgyi C."/>
            <person name="Patrignani A."/>
            <person name="Fitzpatrick D."/>
            <person name="Nagy I."/>
            <person name="Doyle S."/>
            <person name="Anderson J.B."/>
            <person name="Grigoriev I.V."/>
            <person name="Gueldener U."/>
            <person name="Muensterkoetter M."/>
            <person name="Nagy L.G."/>
        </authorList>
    </citation>
    <scope>NUCLEOTIDE SEQUENCE [LARGE SCALE GENOMIC DNA]</scope>
    <source>
        <strain evidence="3">28-4</strain>
    </source>
</reference>